<dbReference type="KEGG" id="siw:GH266_21395"/>
<dbReference type="Pfam" id="PF23914">
    <property type="entry name" value="TPR_CcmH_CycH"/>
    <property type="match status" value="1"/>
</dbReference>
<evidence type="ECO:0000313" key="6">
    <source>
        <dbReference type="EMBL" id="QGZ36819.1"/>
    </source>
</evidence>
<dbReference type="NCBIfam" id="TIGR03142">
    <property type="entry name" value="cytochro_ccmI"/>
    <property type="match status" value="1"/>
</dbReference>
<proteinExistence type="predicted"/>
<dbReference type="GO" id="GO:0005886">
    <property type="term" value="C:plasma membrane"/>
    <property type="evidence" value="ECO:0007669"/>
    <property type="project" value="TreeGrafter"/>
</dbReference>
<dbReference type="PANTHER" id="PTHR47870:SF1">
    <property type="entry name" value="CYTOCHROME C-TYPE BIOGENESIS PROTEIN CCMH"/>
    <property type="match status" value="1"/>
</dbReference>
<feature type="domain" description="Cytochrome c-type biogenesis protein H TPR" evidence="5">
    <location>
        <begin position="149"/>
        <end position="264"/>
    </location>
</feature>
<dbReference type="Gene3D" id="1.25.40.10">
    <property type="entry name" value="Tetratricopeptide repeat domain"/>
    <property type="match status" value="1"/>
</dbReference>
<dbReference type="InterPro" id="IPR056413">
    <property type="entry name" value="TPR_CcmH_CycH"/>
</dbReference>
<evidence type="ECO:0000256" key="2">
    <source>
        <dbReference type="ARBA" id="ARBA00022737"/>
    </source>
</evidence>
<dbReference type="InterPro" id="IPR051263">
    <property type="entry name" value="C-type_cytochrome_biogenesis"/>
</dbReference>
<accession>A0A857CD49</accession>
<dbReference type="Proteomes" id="UP000435648">
    <property type="component" value="Chromosome"/>
</dbReference>
<dbReference type="InterPro" id="IPR017560">
    <property type="entry name" value="Cyt_c_biogenesis_CcmI"/>
</dbReference>
<keyword evidence="2" id="KW-0677">Repeat</keyword>
<gene>
    <name evidence="6" type="primary">ccmI</name>
    <name evidence="6" type="ORF">GH266_21395</name>
</gene>
<dbReference type="InterPro" id="IPR011990">
    <property type="entry name" value="TPR-like_helical_dom_sf"/>
</dbReference>
<protein>
    <submittedName>
        <fullName evidence="6">C-type cytochrome biogenesis protein CcmI</fullName>
    </submittedName>
</protein>
<dbReference type="OrthoDB" id="9815847at2"/>
<evidence type="ECO:0000259" key="5">
    <source>
        <dbReference type="Pfam" id="PF23914"/>
    </source>
</evidence>
<dbReference type="GO" id="GO:0030313">
    <property type="term" value="C:cell envelope"/>
    <property type="evidence" value="ECO:0007669"/>
    <property type="project" value="UniProtKB-SubCell"/>
</dbReference>
<evidence type="ECO:0000313" key="7">
    <source>
        <dbReference type="Proteomes" id="UP000435648"/>
    </source>
</evidence>
<sequence length="387" mass="40849">MTLWIAFSLLTVLAALAVLVPLARAGRGAAMAAALHDAEVYKSQLAEVERDLDRGLISQEAAQAARTEIARRLIAADREAQRGSGTAPAAAEDAAKGGAARLRLVQAAALVMVPLGAVGAYIAYGSPDLPDLPLSARLEAPAQGRSLPDLVARVERHLADNPEDGRGWDVVAPVYMRMGRPQDAAAAYARAIRLLGSDVRRETDRGEALVVANNGIVSAEAHAAFERAVAMDAQAVKPRFFLALALTQENRKDEAIAAWQSLLADAQGGEAWAEAVRMELAKLGVEAPAPAAADVAGPSREEIEAAQELSTDDRQQMIRSMVDGLDARLAADGGSAQEWMQLMRALDVLGERERLRQVIARAGEALKDDPAAVAGIRQLASELGEGS</sequence>
<evidence type="ECO:0000256" key="4">
    <source>
        <dbReference type="ARBA" id="ARBA00022803"/>
    </source>
</evidence>
<keyword evidence="3" id="KW-0201">Cytochrome c-type biogenesis</keyword>
<dbReference type="EMBL" id="CP046908">
    <property type="protein sequence ID" value="QGZ36819.1"/>
    <property type="molecule type" value="Genomic_DNA"/>
</dbReference>
<dbReference type="PANTHER" id="PTHR47870">
    <property type="entry name" value="CYTOCHROME C-TYPE BIOGENESIS PROTEIN CCMH"/>
    <property type="match status" value="1"/>
</dbReference>
<comment type="subcellular location">
    <subcellularLocation>
        <location evidence="1">Cell envelope</location>
    </subcellularLocation>
</comment>
<dbReference type="GO" id="GO:0017004">
    <property type="term" value="P:cytochrome complex assembly"/>
    <property type="evidence" value="ECO:0007669"/>
    <property type="project" value="UniProtKB-KW"/>
</dbReference>
<dbReference type="RefSeq" id="WP_158195639.1">
    <property type="nucleotide sequence ID" value="NZ_CP046908.1"/>
</dbReference>
<name>A0A857CD49_9HYPH</name>
<evidence type="ECO:0000256" key="3">
    <source>
        <dbReference type="ARBA" id="ARBA00022748"/>
    </source>
</evidence>
<keyword evidence="4" id="KW-0802">TPR repeat</keyword>
<evidence type="ECO:0000256" key="1">
    <source>
        <dbReference type="ARBA" id="ARBA00004196"/>
    </source>
</evidence>
<organism evidence="6 7">
    <name type="scientific">Stappia indica</name>
    <dbReference type="NCBI Taxonomy" id="538381"/>
    <lineage>
        <taxon>Bacteria</taxon>
        <taxon>Pseudomonadati</taxon>
        <taxon>Pseudomonadota</taxon>
        <taxon>Alphaproteobacteria</taxon>
        <taxon>Hyphomicrobiales</taxon>
        <taxon>Stappiaceae</taxon>
        <taxon>Stappia</taxon>
    </lineage>
</organism>
<dbReference type="SUPFAM" id="SSF48452">
    <property type="entry name" value="TPR-like"/>
    <property type="match status" value="1"/>
</dbReference>
<dbReference type="AlphaFoldDB" id="A0A857CD49"/>
<reference evidence="6 7" key="1">
    <citation type="submission" date="2019-12" db="EMBL/GenBank/DDBJ databases">
        <title>The genome of Stappia indica PHM037.</title>
        <authorList>
            <person name="Kacar D."/>
            <person name="Galan B."/>
            <person name="Canedo L."/>
            <person name="Rodriguez P."/>
            <person name="de la Calle F."/>
            <person name="Garcia J.L."/>
        </authorList>
    </citation>
    <scope>NUCLEOTIDE SEQUENCE [LARGE SCALE GENOMIC DNA]</scope>
    <source>
        <strain evidence="6 7">PHM037</strain>
    </source>
</reference>